<evidence type="ECO:0000313" key="5">
    <source>
        <dbReference type="Proteomes" id="UP001271263"/>
    </source>
</evidence>
<dbReference type="RefSeq" id="WP_310653873.1">
    <property type="nucleotide sequence ID" value="NZ_JAPMLA010000007.1"/>
</dbReference>
<proteinExistence type="predicted"/>
<name>A0AAW8NJJ7_9GAMM</name>
<reference evidence="3 5" key="1">
    <citation type="journal article" date="2022" name="bioRxiv">
        <title>Prophages regulate Shewanella fidelis 3313 motility and biofilm formation: implications for gut colonization dynamics in Ciona robusta.</title>
        <authorList>
            <person name="Natarajan O."/>
            <person name="Gibboney S.L."/>
            <person name="Young M.N."/>
            <person name="Lim S.J."/>
            <person name="Pluta N."/>
            <person name="Atkinson C.G."/>
            <person name="Leigh B.A."/>
            <person name="Liberti A."/>
            <person name="Kees E.D."/>
            <person name="Breitbart M."/>
            <person name="Gralnick J.A."/>
            <person name="Dishaw L.J."/>
        </authorList>
    </citation>
    <scope>NUCLEOTIDE SEQUENCE [LARGE SCALE GENOMIC DNA]</scope>
    <source>
        <strain evidence="3 5">JG4066</strain>
    </source>
</reference>
<organism evidence="2 4">
    <name type="scientific">Shewanella fidelis</name>
    <dbReference type="NCBI Taxonomy" id="173509"/>
    <lineage>
        <taxon>Bacteria</taxon>
        <taxon>Pseudomonadati</taxon>
        <taxon>Pseudomonadota</taxon>
        <taxon>Gammaproteobacteria</taxon>
        <taxon>Alteromonadales</taxon>
        <taxon>Shewanellaceae</taxon>
        <taxon>Shewanella</taxon>
    </lineage>
</organism>
<gene>
    <name evidence="2" type="ORF">OS133_02385</name>
    <name evidence="3" type="ORF">OS134_15820</name>
</gene>
<keyword evidence="1" id="KW-0732">Signal</keyword>
<evidence type="ECO:0000313" key="3">
    <source>
        <dbReference type="EMBL" id="MDW4825537.1"/>
    </source>
</evidence>
<feature type="signal peptide" evidence="1">
    <location>
        <begin position="1"/>
        <end position="20"/>
    </location>
</feature>
<reference evidence="2" key="2">
    <citation type="submission" date="2022-11" db="EMBL/GenBank/DDBJ databases">
        <title>Prophages regulate Shewanella fidelis motility and biofilm formation: implications for gut colonization dynamics in Ciona robusta.</title>
        <authorList>
            <person name="Natarajan O."/>
            <person name="Gibboney S.L."/>
            <person name="Young M.N."/>
            <person name="Lim S.J."/>
            <person name="Pluta N."/>
            <person name="Atkinson C.G.F."/>
            <person name="Leigh B.A."/>
            <person name="Liberti A."/>
            <person name="Kees E."/>
            <person name="Breitbart M."/>
            <person name="Gralnick J."/>
            <person name="Dishaw L.J."/>
        </authorList>
    </citation>
    <scope>NUCLEOTIDE SEQUENCE</scope>
    <source>
        <strain evidence="2">3313</strain>
    </source>
</reference>
<evidence type="ECO:0000313" key="4">
    <source>
        <dbReference type="Proteomes" id="UP001259340"/>
    </source>
</evidence>
<dbReference type="EMBL" id="JAPMLD010000007">
    <property type="protein sequence ID" value="MDW4825537.1"/>
    <property type="molecule type" value="Genomic_DNA"/>
</dbReference>
<dbReference type="AlphaFoldDB" id="A0AAW8NJJ7"/>
<evidence type="ECO:0008006" key="6">
    <source>
        <dbReference type="Google" id="ProtNLM"/>
    </source>
</evidence>
<feature type="chain" id="PRO_5043622778" description="Lipoprotein" evidence="1">
    <location>
        <begin position="21"/>
        <end position="433"/>
    </location>
</feature>
<sequence length="433" mass="47241">MTVKKWTLTALSTLVLTACGGGGDDSSDPAGNGGSSGGNLSQITLNTVSTNWCGIEKPKAGVDVFVHNNAGDIIAQYVTDSNGALTADWPGNARHLTISGESRYSFKEQTTLIVNSEVEVEAGELGAFYFRDDNDLVGCNCKQVEFPVQALIADAPDSQLYLGSYRYDLTPFASSPSREWCEGTGPMDVQLIAADGQSSLAGSIDLADKTEYTLSLDDFTHQGVAVDYVNPYDARILYALSFDGWRNYSQDDLVFVYPTLTNKSYVWPARYGQEYIGNVIADSYSSARHLVTAEGTTSPIMLWQPANEFSDAVYRLFNEISTGKGPYQYDFSGVGEVALTHMTLLGETDSGDADWTIWGGAAGSMPDLKLPADLDAKFDSLYSARLQIGIRGYGAEKSLAQWRKLLLERRAMADNEISVLDYETNYMSLEFEL</sequence>
<dbReference type="Proteomes" id="UP001259340">
    <property type="component" value="Unassembled WGS sequence"/>
</dbReference>
<protein>
    <recommendedName>
        <fullName evidence="6">Lipoprotein</fullName>
    </recommendedName>
</protein>
<accession>A0AAW8NJJ7</accession>
<comment type="caution">
    <text evidence="2">The sequence shown here is derived from an EMBL/GenBank/DDBJ whole genome shotgun (WGS) entry which is preliminary data.</text>
</comment>
<evidence type="ECO:0000256" key="1">
    <source>
        <dbReference type="SAM" id="SignalP"/>
    </source>
</evidence>
<dbReference type="PROSITE" id="PS51257">
    <property type="entry name" value="PROKAR_LIPOPROTEIN"/>
    <property type="match status" value="1"/>
</dbReference>
<keyword evidence="5" id="KW-1185">Reference proteome</keyword>
<evidence type="ECO:0000313" key="2">
    <source>
        <dbReference type="EMBL" id="MDR8522545.1"/>
    </source>
</evidence>
<dbReference type="Proteomes" id="UP001271263">
    <property type="component" value="Unassembled WGS sequence"/>
</dbReference>
<dbReference type="EMBL" id="JAPMLE010000001">
    <property type="protein sequence ID" value="MDR8522545.1"/>
    <property type="molecule type" value="Genomic_DNA"/>
</dbReference>